<comment type="similarity">
    <text evidence="1">Belongs to the PGI/PMI family.</text>
</comment>
<evidence type="ECO:0000256" key="2">
    <source>
        <dbReference type="ARBA" id="ARBA00023235"/>
    </source>
</evidence>
<keyword evidence="5" id="KW-1185">Reference proteome</keyword>
<dbReference type="Gene3D" id="3.40.50.10490">
    <property type="entry name" value="Glucose-6-phosphate isomerase like protein, domain 1"/>
    <property type="match status" value="1"/>
</dbReference>
<dbReference type="EMBL" id="BAAANE010000012">
    <property type="protein sequence ID" value="GAA1658749.1"/>
    <property type="molecule type" value="Genomic_DNA"/>
</dbReference>
<evidence type="ECO:0000256" key="1">
    <source>
        <dbReference type="ARBA" id="ARBA00010523"/>
    </source>
</evidence>
<dbReference type="SUPFAM" id="SSF53697">
    <property type="entry name" value="SIS domain"/>
    <property type="match status" value="1"/>
</dbReference>
<protein>
    <recommendedName>
        <fullName evidence="3">Bifunctional glucose-6-phosphate/mannose-6-phosphate isomerase C-terminal domain-containing protein</fullName>
    </recommendedName>
</protein>
<accession>A0ABP4RPZ1</accession>
<keyword evidence="2" id="KW-0413">Isomerase</keyword>
<dbReference type="InterPro" id="IPR019490">
    <property type="entry name" value="Glu6P/Mann6P_isomerase_C"/>
</dbReference>
<dbReference type="Pfam" id="PF10432">
    <property type="entry name" value="bact-PGI_C"/>
    <property type="match status" value="1"/>
</dbReference>
<name>A0ABP4RPZ1_9ACTN</name>
<reference evidence="5" key="1">
    <citation type="journal article" date="2019" name="Int. J. Syst. Evol. Microbiol.">
        <title>The Global Catalogue of Microorganisms (GCM) 10K type strain sequencing project: providing services to taxonomists for standard genome sequencing and annotation.</title>
        <authorList>
            <consortium name="The Broad Institute Genomics Platform"/>
            <consortium name="The Broad Institute Genome Sequencing Center for Infectious Disease"/>
            <person name="Wu L."/>
            <person name="Ma J."/>
        </authorList>
    </citation>
    <scope>NUCLEOTIDE SEQUENCE [LARGE SCALE GENOMIC DNA]</scope>
    <source>
        <strain evidence="5">JCM 14306</strain>
    </source>
</reference>
<dbReference type="InterPro" id="IPR046348">
    <property type="entry name" value="SIS_dom_sf"/>
</dbReference>
<feature type="domain" description="Bifunctional glucose-6-phosphate/mannose-6-phosphate isomerase C-terminal" evidence="3">
    <location>
        <begin position="196"/>
        <end position="343"/>
    </location>
</feature>
<evidence type="ECO:0000259" key="3">
    <source>
        <dbReference type="Pfam" id="PF10432"/>
    </source>
</evidence>
<sequence length="359" mass="37475">MSFFDDSRLDDPAALEATDHLLRRLAGAGARVRAEIDASAEVLSKLGSDGFRPRAVVAAGRDARLVRAVLEPVCPVPFVAWPGPGLPGWAGPLDLVIVLGGTAEDQGAMSAASEAVRRGCGLMVASPEDSPVAQASAGSRHAIRLPSQSDDQLAAAVAVLQGLHQLELGPAVDADAVAAMLDEVAIECSPNNDVASNPAKDLSLMLADALPLVWGGSVLAARAARRVVEAMRLASGRPALAADAGHLLPVLANQPLRDVFADPFDKAEELRPGLVILDDGIDDPLVTDTRRQLEEKAERHDVRVHVVTQANGTDVARYAALTQHGRYAAAYLGIGLGRYGTPVEEAPSVPGNPAEDPAW</sequence>
<gene>
    <name evidence="4" type="ORF">GCM10009744_60090</name>
</gene>
<organism evidence="4 5">
    <name type="scientific">Kribbella alba</name>
    <dbReference type="NCBI Taxonomy" id="190197"/>
    <lineage>
        <taxon>Bacteria</taxon>
        <taxon>Bacillati</taxon>
        <taxon>Actinomycetota</taxon>
        <taxon>Actinomycetes</taxon>
        <taxon>Propionibacteriales</taxon>
        <taxon>Kribbellaceae</taxon>
        <taxon>Kribbella</taxon>
    </lineage>
</organism>
<dbReference type="RefSeq" id="WP_344116003.1">
    <property type="nucleotide sequence ID" value="NZ_BAAANE010000012.1"/>
</dbReference>
<dbReference type="Proteomes" id="UP001501319">
    <property type="component" value="Unassembled WGS sequence"/>
</dbReference>
<proteinExistence type="inferred from homology"/>
<evidence type="ECO:0000313" key="4">
    <source>
        <dbReference type="EMBL" id="GAA1658749.1"/>
    </source>
</evidence>
<comment type="caution">
    <text evidence="4">The sequence shown here is derived from an EMBL/GenBank/DDBJ whole genome shotgun (WGS) entry which is preliminary data.</text>
</comment>
<evidence type="ECO:0000313" key="5">
    <source>
        <dbReference type="Proteomes" id="UP001501319"/>
    </source>
</evidence>